<evidence type="ECO:0000256" key="3">
    <source>
        <dbReference type="ARBA" id="ARBA00022862"/>
    </source>
</evidence>
<sequence length="224" mass="25120">MIPRCCHRSSAVALTRLVKPSQLPSISSHQQLQLPVSKPAFYHQPITPRHFATTTVNMSSATTFYDFKSLDKKGSELPLSTYQGKVVLVVNVASKCGFTPQYAGLESVYKEIKEKYPNDFEILGFPCNQFGGQEPGTEEEISSFCQLNYGVSFPIMKKVEVNGDNATPVYEWMKNEKPGLMGLKRIKWNFEKFLIGKDGKVKGRWASTTKPESLKDAILKELGE</sequence>
<dbReference type="InterPro" id="IPR000889">
    <property type="entry name" value="Glutathione_peroxidase"/>
</dbReference>
<dbReference type="PROSITE" id="PS51355">
    <property type="entry name" value="GLUTATHIONE_PEROXID_3"/>
    <property type="match status" value="1"/>
</dbReference>
<evidence type="ECO:0000256" key="1">
    <source>
        <dbReference type="ARBA" id="ARBA00006926"/>
    </source>
</evidence>
<dbReference type="GO" id="GO:0045454">
    <property type="term" value="P:cell redox homeostasis"/>
    <property type="evidence" value="ECO:0007669"/>
    <property type="project" value="EnsemblFungi"/>
</dbReference>
<feature type="domain" description="Thioredoxin" evidence="8">
    <location>
        <begin position="32"/>
        <end position="224"/>
    </location>
</feature>
<comment type="catalytic activity">
    <reaction evidence="6">
        <text>a hydroperoxide + [thioredoxin]-dithiol = an alcohol + [thioredoxin]-disulfide + H2O</text>
        <dbReference type="Rhea" id="RHEA:62620"/>
        <dbReference type="Rhea" id="RHEA-COMP:10698"/>
        <dbReference type="Rhea" id="RHEA-COMP:10700"/>
        <dbReference type="ChEBI" id="CHEBI:15377"/>
        <dbReference type="ChEBI" id="CHEBI:29950"/>
        <dbReference type="ChEBI" id="CHEBI:30879"/>
        <dbReference type="ChEBI" id="CHEBI:35924"/>
        <dbReference type="ChEBI" id="CHEBI:50058"/>
        <dbReference type="EC" id="1.11.1.24"/>
    </reaction>
</comment>
<reference evidence="9 10" key="1">
    <citation type="submission" date="2017-07" db="EMBL/GenBank/DDBJ databases">
        <title>Genome sequence of the Sordaria macrospora wild type strain R19027.</title>
        <authorList>
            <person name="Nowrousian M."/>
            <person name="Teichert I."/>
            <person name="Kueck U."/>
        </authorList>
    </citation>
    <scope>NUCLEOTIDE SEQUENCE [LARGE SCALE GENOMIC DNA]</scope>
    <source>
        <strain evidence="9 10">R19027</strain>
        <tissue evidence="9">Mycelium</tissue>
    </source>
</reference>
<dbReference type="VEuPathDB" id="FungiDB:SMAC_06594"/>
<dbReference type="SUPFAM" id="SSF52833">
    <property type="entry name" value="Thioredoxin-like"/>
    <property type="match status" value="1"/>
</dbReference>
<evidence type="ECO:0000313" key="9">
    <source>
        <dbReference type="EMBL" id="KAA8634198.1"/>
    </source>
</evidence>
<organism evidence="9 10">
    <name type="scientific">Sordaria macrospora</name>
    <dbReference type="NCBI Taxonomy" id="5147"/>
    <lineage>
        <taxon>Eukaryota</taxon>
        <taxon>Fungi</taxon>
        <taxon>Dikarya</taxon>
        <taxon>Ascomycota</taxon>
        <taxon>Pezizomycotina</taxon>
        <taxon>Sordariomycetes</taxon>
        <taxon>Sordariomycetidae</taxon>
        <taxon>Sordariales</taxon>
        <taxon>Sordariaceae</taxon>
        <taxon>Sordaria</taxon>
    </lineage>
</organism>
<keyword evidence="3" id="KW-0049">Antioxidant</keyword>
<proteinExistence type="inferred from homology"/>
<dbReference type="EMBL" id="NMPR01000026">
    <property type="protein sequence ID" value="KAA8634198.1"/>
    <property type="molecule type" value="Genomic_DNA"/>
</dbReference>
<dbReference type="InterPro" id="IPR029760">
    <property type="entry name" value="GPX_CS"/>
</dbReference>
<dbReference type="CDD" id="cd00340">
    <property type="entry name" value="GSH_Peroxidase"/>
    <property type="match status" value="1"/>
</dbReference>
<dbReference type="GO" id="GO:0008379">
    <property type="term" value="F:thioredoxin peroxidase activity"/>
    <property type="evidence" value="ECO:0007669"/>
    <property type="project" value="EnsemblFungi"/>
</dbReference>
<dbReference type="InterPro" id="IPR036249">
    <property type="entry name" value="Thioredoxin-like_sf"/>
</dbReference>
<evidence type="ECO:0000313" key="10">
    <source>
        <dbReference type="Proteomes" id="UP000433876"/>
    </source>
</evidence>
<evidence type="ECO:0000256" key="7">
    <source>
        <dbReference type="RuleBase" id="RU000499"/>
    </source>
</evidence>
<dbReference type="OMA" id="TFPMTEK"/>
<dbReference type="FunFam" id="3.40.30.10:FF:000010">
    <property type="entry name" value="Glutathione peroxidase"/>
    <property type="match status" value="1"/>
</dbReference>
<dbReference type="GO" id="GO:0005829">
    <property type="term" value="C:cytosol"/>
    <property type="evidence" value="ECO:0007669"/>
    <property type="project" value="EnsemblFungi"/>
</dbReference>
<dbReference type="InterPro" id="IPR013766">
    <property type="entry name" value="Thioredoxin_domain"/>
</dbReference>
<accession>A0A8S8ZXK0</accession>
<dbReference type="PROSITE" id="PS51352">
    <property type="entry name" value="THIOREDOXIN_2"/>
    <property type="match status" value="1"/>
</dbReference>
<dbReference type="InterPro" id="IPR029759">
    <property type="entry name" value="GPX_AS"/>
</dbReference>
<keyword evidence="5" id="KW-0676">Redox-active center</keyword>
<comment type="similarity">
    <text evidence="1 7">Belongs to the glutathione peroxidase family.</text>
</comment>
<dbReference type="PRINTS" id="PR01011">
    <property type="entry name" value="GLUTPROXDASE"/>
</dbReference>
<protein>
    <recommendedName>
        <fullName evidence="7">Glutathione peroxidase</fullName>
    </recommendedName>
</protein>
<evidence type="ECO:0000256" key="5">
    <source>
        <dbReference type="ARBA" id="ARBA00023284"/>
    </source>
</evidence>
<dbReference type="PROSITE" id="PS00763">
    <property type="entry name" value="GLUTATHIONE_PEROXID_2"/>
    <property type="match status" value="1"/>
</dbReference>
<dbReference type="PANTHER" id="PTHR11592:SF78">
    <property type="entry name" value="GLUTATHIONE PEROXIDASE"/>
    <property type="match status" value="1"/>
</dbReference>
<dbReference type="GO" id="GO:0005739">
    <property type="term" value="C:mitochondrion"/>
    <property type="evidence" value="ECO:0007669"/>
    <property type="project" value="EnsemblFungi"/>
</dbReference>
<dbReference type="PANTHER" id="PTHR11592">
    <property type="entry name" value="GLUTATHIONE PEROXIDASE"/>
    <property type="match status" value="1"/>
</dbReference>
<keyword evidence="4 7" id="KW-0560">Oxidoreductase</keyword>
<dbReference type="Proteomes" id="UP000433876">
    <property type="component" value="Unassembled WGS sequence"/>
</dbReference>
<dbReference type="Gene3D" id="3.40.30.10">
    <property type="entry name" value="Glutaredoxin"/>
    <property type="match status" value="1"/>
</dbReference>
<evidence type="ECO:0000259" key="8">
    <source>
        <dbReference type="PROSITE" id="PS51352"/>
    </source>
</evidence>
<dbReference type="GO" id="GO:0042744">
    <property type="term" value="P:hydrogen peroxide catabolic process"/>
    <property type="evidence" value="ECO:0007669"/>
    <property type="project" value="EnsemblFungi"/>
</dbReference>
<dbReference type="GO" id="GO:0061692">
    <property type="term" value="P:cellular detoxification of hydrogen peroxide"/>
    <property type="evidence" value="ECO:0007669"/>
    <property type="project" value="EnsemblFungi"/>
</dbReference>
<comment type="caution">
    <text evidence="9">The sequence shown here is derived from an EMBL/GenBank/DDBJ whole genome shotgun (WGS) entry which is preliminary data.</text>
</comment>
<dbReference type="AlphaFoldDB" id="A0A8S8ZXK0"/>
<dbReference type="Pfam" id="PF00255">
    <property type="entry name" value="GSHPx"/>
    <property type="match status" value="1"/>
</dbReference>
<evidence type="ECO:0000256" key="2">
    <source>
        <dbReference type="ARBA" id="ARBA00022559"/>
    </source>
</evidence>
<evidence type="ECO:0000256" key="6">
    <source>
        <dbReference type="ARBA" id="ARBA00049091"/>
    </source>
</evidence>
<name>A0A8S8ZXK0_SORMA</name>
<dbReference type="PROSITE" id="PS00460">
    <property type="entry name" value="GLUTATHIONE_PEROXID_1"/>
    <property type="match status" value="1"/>
</dbReference>
<gene>
    <name evidence="9" type="ORF">SMACR_06594</name>
</gene>
<evidence type="ECO:0000256" key="4">
    <source>
        <dbReference type="ARBA" id="ARBA00023002"/>
    </source>
</evidence>
<keyword evidence="2 7" id="KW-0575">Peroxidase</keyword>